<dbReference type="InterPro" id="IPR001680">
    <property type="entry name" value="WD40_rpt"/>
</dbReference>
<feature type="repeat" description="WD" evidence="3">
    <location>
        <begin position="607"/>
        <end position="648"/>
    </location>
</feature>
<feature type="domain" description="Translation initiation factor beta propellor-like" evidence="5">
    <location>
        <begin position="591"/>
        <end position="695"/>
    </location>
</feature>
<evidence type="ECO:0000256" key="4">
    <source>
        <dbReference type="SAM" id="Coils"/>
    </source>
</evidence>
<dbReference type="PROSITE" id="PS50082">
    <property type="entry name" value="WD_REPEATS_2"/>
    <property type="match status" value="4"/>
</dbReference>
<proteinExistence type="predicted"/>
<dbReference type="Gene3D" id="2.130.10.10">
    <property type="entry name" value="YVTN repeat-like/Quinoprotein amine dehydrogenase"/>
    <property type="match status" value="3"/>
</dbReference>
<dbReference type="PANTHER" id="PTHR44019:SF8">
    <property type="entry name" value="POC1 CENTRIOLAR PROTEIN HOMOLOG"/>
    <property type="match status" value="1"/>
</dbReference>
<dbReference type="InterPro" id="IPR011045">
    <property type="entry name" value="N2O_reductase_N"/>
</dbReference>
<evidence type="ECO:0000256" key="1">
    <source>
        <dbReference type="ARBA" id="ARBA00022574"/>
    </source>
</evidence>
<evidence type="ECO:0000259" key="5">
    <source>
        <dbReference type="Pfam" id="PF08662"/>
    </source>
</evidence>
<dbReference type="SUPFAM" id="SSF52540">
    <property type="entry name" value="P-loop containing nucleoside triphosphate hydrolases"/>
    <property type="match status" value="1"/>
</dbReference>
<keyword evidence="8" id="KW-1185">Reference proteome</keyword>
<dbReference type="PROSITE" id="PS50294">
    <property type="entry name" value="WD_REPEATS_REGION"/>
    <property type="match status" value="3"/>
</dbReference>
<dbReference type="SUPFAM" id="SSF50974">
    <property type="entry name" value="Nitrous oxide reductase, N-terminal domain"/>
    <property type="match status" value="1"/>
</dbReference>
<feature type="repeat" description="WD" evidence="3">
    <location>
        <begin position="1165"/>
        <end position="1206"/>
    </location>
</feature>
<dbReference type="Gene3D" id="3.40.50.300">
    <property type="entry name" value="P-loop containing nucleotide triphosphate hydrolases"/>
    <property type="match status" value="1"/>
</dbReference>
<name>A0ABU7XYN6_9FLAO</name>
<keyword evidence="1 3" id="KW-0853">WD repeat</keyword>
<dbReference type="RefSeq" id="WP_303308128.1">
    <property type="nucleotide sequence ID" value="NZ_JAODOP010000004.1"/>
</dbReference>
<dbReference type="InterPro" id="IPR011047">
    <property type="entry name" value="Quinoprotein_ADH-like_sf"/>
</dbReference>
<organism evidence="7 8">
    <name type="scientific">Flavivirga spongiicola</name>
    <dbReference type="NCBI Taxonomy" id="421621"/>
    <lineage>
        <taxon>Bacteria</taxon>
        <taxon>Pseudomonadati</taxon>
        <taxon>Bacteroidota</taxon>
        <taxon>Flavobacteriia</taxon>
        <taxon>Flavobacteriales</taxon>
        <taxon>Flavobacteriaceae</taxon>
        <taxon>Flavivirga</taxon>
    </lineage>
</organism>
<dbReference type="InterPro" id="IPR027417">
    <property type="entry name" value="P-loop_NTPase"/>
</dbReference>
<dbReference type="Pfam" id="PF20703">
    <property type="entry name" value="nSTAND1"/>
    <property type="match status" value="1"/>
</dbReference>
<dbReference type="Pfam" id="PF08662">
    <property type="entry name" value="eIF2A"/>
    <property type="match status" value="1"/>
</dbReference>
<feature type="repeat" description="WD" evidence="3">
    <location>
        <begin position="1120"/>
        <end position="1156"/>
    </location>
</feature>
<evidence type="ECO:0000313" key="7">
    <source>
        <dbReference type="EMBL" id="MEF3835851.1"/>
    </source>
</evidence>
<sequence length="1278" mass="146211">MKSYRYPGSKPFEAAQKDIFFGRKTNIEELYRRISLEPFTILFSKSGLGKSSLINAGLIPKIEKEKQFRPIYVRFLPKGSENLSPVEKTGLRVRAGKESVNTYLDNLIKDEKSLWHDLKECQITSINKLNSIDENEETNPVLIFDQFEEFFTYSLEDQLEFRKQLSEVLNTPTPQRYWDILGLYSDEDMPFKDDELALLQKNLNLRVLISIREDRLHHLAKMSDYLPTNSSNWYKLGPLDESSAKEAIELPAKIEGRFDSTTFKFSEKALKHILKFLNKGKTKQIESSQLQIICNSIEEKVIDSKIKIIQLEDVNDLDSIIGNYYEQRINAINDIEQRRKAVEIIEDELLFDDDEQQRRLAIFEGKLLQKINKNTIKALVDSHLLRSEPLEGGAFSYELSHDSLMAPILKAKARRKQKELTEKRLLELKKLNEEKEREKEENERLKRKNKRIKQLSFLLGIFLVASGWLYVELSKEKKAADDLNKKSLKQLNELKKVKQQTLIGFAEINANDATLSFRLAEKAYKDITKDSVILAKDDLERSENIIRSFYNVPNYLKFSNTYLNPNNEKITGIRVHEGKNILFAATENLSIQIHNLSSPSDSIQSFPSGHEDKINTISINKSGDFLLTSSLDGTVVLRNLKNNDTICIKHHAAVNTAFFDPDENFVITASDAPNGSRNGEVRIYNRKGLLLDKDTYRGNMVYADFVTQNKIVTKSKGKIVRFYHFVNGKLYEAGDNTHGNNELSPLAHLYEDKIVLCAYENGKIFLNNQFNVIDSNTVRIKNPLEFSLKVGNQKLKHATFSKEKNLVVATVGNDIFIYDILKSKRIHKIDNPHSSEIKRLKISNHGDYFLTSGDDQNVKLWDLEGNPLATLSGHINLTKMWFSKNDDFIITVSDKKIRQWPMKKKAATVYDSNQQAEILSLKYLNNEDNILATFQNGMASIYSLQNQDAKVQISEFGKPLLISNDSKNKVIGSIPIYNNTDPHFKDYFSIIRNNELMSFVFRNDSISLLNRCTLKDNQMFNSINFFAEGKQLVTSTNRGEALIWNSNLDKCMQIDKWSSKFPTIGIGESIIMEFNDNTFDNSTSLLSAITPNNHVEFYKIVKEDKLSSSSKYLFNQVGTLKSHSAKINLIKASRDQTLYLTASEDRTIHVYDFSNGFTDSIFLKLTGHSSGIKYANFSPDGRFIISCSKDNTIKIWSIEDGGKLILDLTEEGDNISIAELSKDNRSLLMGTNDGLIKIKPILLDISEIIKAIKKGEDFGQVGELTKKQKKRFFADFNE</sequence>
<evidence type="ECO:0000256" key="3">
    <source>
        <dbReference type="PROSITE-ProRule" id="PRU00221"/>
    </source>
</evidence>
<accession>A0ABU7XYN6</accession>
<dbReference type="PANTHER" id="PTHR44019">
    <property type="entry name" value="WD REPEAT-CONTAINING PROTEIN 55"/>
    <property type="match status" value="1"/>
</dbReference>
<dbReference type="InterPro" id="IPR050505">
    <property type="entry name" value="WDR55/POC1"/>
</dbReference>
<gene>
    <name evidence="7" type="ORF">N1F79_22190</name>
</gene>
<dbReference type="Proteomes" id="UP001337305">
    <property type="component" value="Unassembled WGS sequence"/>
</dbReference>
<protein>
    <submittedName>
        <fullName evidence="7">WD40 repeat domain-containing protein</fullName>
    </submittedName>
</protein>
<dbReference type="Pfam" id="PF00400">
    <property type="entry name" value="WD40"/>
    <property type="match status" value="4"/>
</dbReference>
<feature type="repeat" description="WD" evidence="3">
    <location>
        <begin position="830"/>
        <end position="864"/>
    </location>
</feature>
<reference evidence="7 8" key="1">
    <citation type="submission" date="2022-09" db="EMBL/GenBank/DDBJ databases">
        <title>Genome sequencing of Flavivirga sp. MEBiC05379.</title>
        <authorList>
            <person name="Oh H.-M."/>
            <person name="Kwon K.K."/>
            <person name="Park M.J."/>
            <person name="Yang S.-H."/>
        </authorList>
    </citation>
    <scope>NUCLEOTIDE SEQUENCE [LARGE SCALE GENOMIC DNA]</scope>
    <source>
        <strain evidence="7 8">MEBiC05379</strain>
    </source>
</reference>
<dbReference type="InterPro" id="IPR049052">
    <property type="entry name" value="nSTAND1"/>
</dbReference>
<feature type="coiled-coil region" evidence="4">
    <location>
        <begin position="418"/>
        <end position="455"/>
    </location>
</feature>
<keyword evidence="4" id="KW-0175">Coiled coil</keyword>
<dbReference type="InterPro" id="IPR015943">
    <property type="entry name" value="WD40/YVTN_repeat-like_dom_sf"/>
</dbReference>
<feature type="domain" description="Novel STAND NTPase 1" evidence="6">
    <location>
        <begin position="6"/>
        <end position="417"/>
    </location>
</feature>
<dbReference type="SMART" id="SM00320">
    <property type="entry name" value="WD40"/>
    <property type="match status" value="10"/>
</dbReference>
<evidence type="ECO:0000256" key="2">
    <source>
        <dbReference type="ARBA" id="ARBA00022737"/>
    </source>
</evidence>
<keyword evidence="2" id="KW-0677">Repeat</keyword>
<evidence type="ECO:0000313" key="8">
    <source>
        <dbReference type="Proteomes" id="UP001337305"/>
    </source>
</evidence>
<comment type="caution">
    <text evidence="7">The sequence shown here is derived from an EMBL/GenBank/DDBJ whole genome shotgun (WGS) entry which is preliminary data.</text>
</comment>
<dbReference type="InterPro" id="IPR013979">
    <property type="entry name" value="TIF_beta_prop-like"/>
</dbReference>
<dbReference type="EMBL" id="JAODOP010000004">
    <property type="protein sequence ID" value="MEF3835851.1"/>
    <property type="molecule type" value="Genomic_DNA"/>
</dbReference>
<dbReference type="SUPFAM" id="SSF50998">
    <property type="entry name" value="Quinoprotein alcohol dehydrogenase-like"/>
    <property type="match status" value="1"/>
</dbReference>
<evidence type="ECO:0000259" key="6">
    <source>
        <dbReference type="Pfam" id="PF20703"/>
    </source>
</evidence>